<accession>X1U7J5</accession>
<gene>
    <name evidence="1" type="ORF">S12H4_47812</name>
</gene>
<organism evidence="1">
    <name type="scientific">marine sediment metagenome</name>
    <dbReference type="NCBI Taxonomy" id="412755"/>
    <lineage>
        <taxon>unclassified sequences</taxon>
        <taxon>metagenomes</taxon>
        <taxon>ecological metagenomes</taxon>
    </lineage>
</organism>
<dbReference type="AlphaFoldDB" id="X1U7J5"/>
<name>X1U7J5_9ZZZZ</name>
<protein>
    <submittedName>
        <fullName evidence="1">Uncharacterized protein</fullName>
    </submittedName>
</protein>
<feature type="non-terminal residue" evidence="1">
    <location>
        <position position="1"/>
    </location>
</feature>
<proteinExistence type="predicted"/>
<evidence type="ECO:0000313" key="1">
    <source>
        <dbReference type="EMBL" id="GAJ13508.1"/>
    </source>
</evidence>
<dbReference type="EMBL" id="BARW01029808">
    <property type="protein sequence ID" value="GAJ13508.1"/>
    <property type="molecule type" value="Genomic_DNA"/>
</dbReference>
<sequence length="112" mass="12538">FTLLTLFSILGVTFTPIEDKHIQKVVTIESFADSDFSDGLCEKHSAEPHEIEKKCKELTEDNCNSTSCCVWLNGQKCVAGSRHGPTYHTDGNKDIDVDYYHHKNTCKGSCPK</sequence>
<comment type="caution">
    <text evidence="1">The sequence shown here is derived from an EMBL/GenBank/DDBJ whole genome shotgun (WGS) entry which is preliminary data.</text>
</comment>
<reference evidence="1" key="1">
    <citation type="journal article" date="2014" name="Front. Microbiol.">
        <title>High frequency of phylogenetically diverse reductive dehalogenase-homologous genes in deep subseafloor sedimentary metagenomes.</title>
        <authorList>
            <person name="Kawai M."/>
            <person name="Futagami T."/>
            <person name="Toyoda A."/>
            <person name="Takaki Y."/>
            <person name="Nishi S."/>
            <person name="Hori S."/>
            <person name="Arai W."/>
            <person name="Tsubouchi T."/>
            <person name="Morono Y."/>
            <person name="Uchiyama I."/>
            <person name="Ito T."/>
            <person name="Fujiyama A."/>
            <person name="Inagaki F."/>
            <person name="Takami H."/>
        </authorList>
    </citation>
    <scope>NUCLEOTIDE SEQUENCE</scope>
    <source>
        <strain evidence="1">Expedition CK06-06</strain>
    </source>
</reference>